<reference evidence="1" key="1">
    <citation type="submission" date="2019-08" db="EMBL/GenBank/DDBJ databases">
        <title>The complete genome of Acinetobacter defluvii strain WCHAD010030.</title>
        <authorList>
            <person name="Hu Y."/>
            <person name="Qin J."/>
            <person name="Feng Y."/>
            <person name="Zong Z."/>
        </authorList>
    </citation>
    <scope>NUCLEOTIDE SEQUENCE</scope>
    <source>
        <strain evidence="1">WCHA30</strain>
    </source>
</reference>
<sequence>MTEKRQKIDYERVERGWRAGILSPRQLAAAYEEETGQKVSHAAIIKHFNKLGVPRNLAEKIKAKSDAMVTQAMVTEQVTPVTIKRDQEIIEDAATQLTYVRLNQRKDIQRSRKIAMSLFDELEMMVGQENVKLLEMLGELMWSPDDKGNDKVNDLYMKIISMPGRVKSMKDLSDTLKTLIALERQAFGLDDENNKPVDALTALLERVSTGNSSAFKPIADDPEYGAST</sequence>
<name>A0A2S2FEF8_9GAMM</name>
<evidence type="ECO:0000313" key="1">
    <source>
        <dbReference type="EMBL" id="AWL29356.1"/>
    </source>
</evidence>
<dbReference type="OrthoDB" id="8641910at2"/>
<dbReference type="EMBL" id="CP029397">
    <property type="protein sequence ID" value="AWL29356.1"/>
    <property type="molecule type" value="Genomic_DNA"/>
</dbReference>
<dbReference type="RefSeq" id="WP_065992543.1">
    <property type="nucleotide sequence ID" value="NZ_CP029397.2"/>
</dbReference>
<organism evidence="1 2">
    <name type="scientific">Acinetobacter defluvii</name>
    <dbReference type="NCBI Taxonomy" id="1871111"/>
    <lineage>
        <taxon>Bacteria</taxon>
        <taxon>Pseudomonadati</taxon>
        <taxon>Pseudomonadota</taxon>
        <taxon>Gammaproteobacteria</taxon>
        <taxon>Moraxellales</taxon>
        <taxon>Moraxellaceae</taxon>
        <taxon>Acinetobacter</taxon>
    </lineage>
</organism>
<proteinExistence type="predicted"/>
<dbReference type="KEGG" id="adv:DJ533_12635"/>
<evidence type="ECO:0000313" key="2">
    <source>
        <dbReference type="Proteomes" id="UP000245977"/>
    </source>
</evidence>
<evidence type="ECO:0008006" key="3">
    <source>
        <dbReference type="Google" id="ProtNLM"/>
    </source>
</evidence>
<accession>A0A2S2FEF8</accession>
<keyword evidence="2" id="KW-1185">Reference proteome</keyword>
<dbReference type="STRING" id="1871111.GCA_001704615_01290"/>
<dbReference type="AlphaFoldDB" id="A0A2S2FEF8"/>
<dbReference type="Proteomes" id="UP000245977">
    <property type="component" value="Chromosome"/>
</dbReference>
<protein>
    <recommendedName>
        <fullName evidence="3">Terminase small subunit</fullName>
    </recommendedName>
</protein>
<gene>
    <name evidence="1" type="ORF">DJ533_12635</name>
</gene>